<protein>
    <submittedName>
        <fullName evidence="4">Uncharacterized protein</fullName>
    </submittedName>
</protein>
<dbReference type="PANTHER" id="PTHR10039">
    <property type="entry name" value="AMELOGENIN"/>
    <property type="match status" value="1"/>
</dbReference>
<dbReference type="Pfam" id="PF24809">
    <property type="entry name" value="DUF7708"/>
    <property type="match status" value="1"/>
</dbReference>
<feature type="domain" description="Nephrocystin 3-like N-terminal" evidence="3">
    <location>
        <begin position="269"/>
        <end position="440"/>
    </location>
</feature>
<dbReference type="InterPro" id="IPR056125">
    <property type="entry name" value="DUF7708"/>
</dbReference>
<evidence type="ECO:0000259" key="2">
    <source>
        <dbReference type="Pfam" id="PF24809"/>
    </source>
</evidence>
<dbReference type="GeneID" id="36630080"/>
<dbReference type="STRING" id="983964.A0A2T4ARY6"/>
<dbReference type="AlphaFoldDB" id="A0A2T4ARY6"/>
<dbReference type="EMBL" id="KZ679676">
    <property type="protein sequence ID" value="PTB59829.1"/>
    <property type="molecule type" value="Genomic_DNA"/>
</dbReference>
<dbReference type="InterPro" id="IPR027417">
    <property type="entry name" value="P-loop_NTPase"/>
</dbReference>
<feature type="non-terminal residue" evidence="4">
    <location>
        <position position="835"/>
    </location>
</feature>
<accession>A0A2T4ARY6</accession>
<keyword evidence="1" id="KW-0677">Repeat</keyword>
<evidence type="ECO:0000313" key="5">
    <source>
        <dbReference type="Proteomes" id="UP000241690"/>
    </source>
</evidence>
<sequence length="835" mass="95023">MPFKTGPVSLPGRRIIREAFEELQRTVSPLEAKDFQNTTLEDVEKAALDIENQLAARKMLRNMRRLMPLFQGLGHYSQSIEVLCNGTPYLPWIWAPIKLILTIAADFVEALERIVAAYSQIAESLPRIEMLGEAFGKRIEFQEILAVFYSDILKFHRHAYMFVRRSSWKIFFLTTWGRFQRRLDTILTNMKAHEELIDKTANAVNILEASKMRESLRNQINENIDEVAKQEDEDSTKQYQAIIGWLKMDDTDQQVIFDSIVSGAEKNEGTCDWIFKQPTLVSWMRTQPETPFLWLQGNPGAGKSVLATQIDIFLQTSRQSLVVRHFCTYSYASSIQFDQILRSLLLQLIRSNGDLITYIYEKFVLAKQAVTIKSLSQLIRTSCEAISPVPSEKKYIHIILDGLDECDVEKQGRITNLLETIISLGGPNSSMFYKVLISSRPSPLLSKKFRKRPTVSLIDEKSRIDEAIKIYANQKLGFLRNRFLEFGICGTDIAELSHSISLKADGIRTLYERILSQLMARLDTRSMGRMKSILGWIAFARRPLTQVECRSAMAFSQGDIETPMMPPQYIFEMCTPLIQENKDRTLSFIHVSVKDHLKSAESAMALVEADALCEHSVASITCLLAGFRIFDTTYDSSDRDLRILRGLHGFHIYATDYWLEDLLCSNAAICGFEAASLLYSTAKALADRLNTANLSAKISEISAEQESGALDSRLETFANQGAVYDMLRLALRERSTRAGSGQSQQDNHSTDLIQLAPRNLQDLLASYQASIRYLLMKPSFPGITFEELEKFKRNFRTAAFTCRVRNCPRATTGFTDEKKLSEHERTHTQRIMCTV</sequence>
<dbReference type="Gene3D" id="3.40.50.300">
    <property type="entry name" value="P-loop containing nucleotide triphosphate hydrolases"/>
    <property type="match status" value="1"/>
</dbReference>
<feature type="domain" description="DUF7708" evidence="2">
    <location>
        <begin position="71"/>
        <end position="204"/>
    </location>
</feature>
<name>A0A2T4ARY6_TRIHA</name>
<dbReference type="Pfam" id="PF24883">
    <property type="entry name" value="NPHP3_N"/>
    <property type="match status" value="1"/>
</dbReference>
<proteinExistence type="predicted"/>
<evidence type="ECO:0000256" key="1">
    <source>
        <dbReference type="ARBA" id="ARBA00022737"/>
    </source>
</evidence>
<dbReference type="InterPro" id="IPR056884">
    <property type="entry name" value="NPHP3-like_N"/>
</dbReference>
<keyword evidence="5" id="KW-1185">Reference proteome</keyword>
<dbReference type="PANTHER" id="PTHR10039:SF14">
    <property type="entry name" value="NACHT DOMAIN-CONTAINING PROTEIN"/>
    <property type="match status" value="1"/>
</dbReference>
<evidence type="ECO:0000259" key="3">
    <source>
        <dbReference type="Pfam" id="PF24883"/>
    </source>
</evidence>
<organism evidence="4 5">
    <name type="scientific">Trichoderma harzianum CBS 226.95</name>
    <dbReference type="NCBI Taxonomy" id="983964"/>
    <lineage>
        <taxon>Eukaryota</taxon>
        <taxon>Fungi</taxon>
        <taxon>Dikarya</taxon>
        <taxon>Ascomycota</taxon>
        <taxon>Pezizomycotina</taxon>
        <taxon>Sordariomycetes</taxon>
        <taxon>Hypocreomycetidae</taxon>
        <taxon>Hypocreales</taxon>
        <taxon>Hypocreaceae</taxon>
        <taxon>Trichoderma</taxon>
    </lineage>
</organism>
<dbReference type="Proteomes" id="UP000241690">
    <property type="component" value="Unassembled WGS sequence"/>
</dbReference>
<evidence type="ECO:0000313" key="4">
    <source>
        <dbReference type="EMBL" id="PTB59829.1"/>
    </source>
</evidence>
<dbReference type="SUPFAM" id="SSF52540">
    <property type="entry name" value="P-loop containing nucleoside triphosphate hydrolases"/>
    <property type="match status" value="1"/>
</dbReference>
<dbReference type="RefSeq" id="XP_024779506.1">
    <property type="nucleotide sequence ID" value="XM_024921497.1"/>
</dbReference>
<reference evidence="4 5" key="1">
    <citation type="submission" date="2016-07" db="EMBL/GenBank/DDBJ databases">
        <title>Multiple horizontal gene transfer events from other fungi enriched the ability of initially mycotrophic Trichoderma (Ascomycota) to feed on dead plant biomass.</title>
        <authorList>
            <consortium name="DOE Joint Genome Institute"/>
            <person name="Aerts A."/>
            <person name="Atanasova L."/>
            <person name="Chenthamara K."/>
            <person name="Zhang J."/>
            <person name="Grujic M."/>
            <person name="Henrissat B."/>
            <person name="Kuo A."/>
            <person name="Salamov A."/>
            <person name="Lipzen A."/>
            <person name="Labutti K."/>
            <person name="Barry K."/>
            <person name="Miao Y."/>
            <person name="Rahimi M.J."/>
            <person name="Shen Q."/>
            <person name="Grigoriev I.V."/>
            <person name="Kubicek C.P."/>
            <person name="Druzhinina I.S."/>
        </authorList>
    </citation>
    <scope>NUCLEOTIDE SEQUENCE [LARGE SCALE GENOMIC DNA]</scope>
    <source>
        <strain evidence="4 5">CBS 226.95</strain>
    </source>
</reference>
<gene>
    <name evidence="4" type="ORF">M431DRAFT_56976</name>
</gene>